<name>A0ABS1W6Q2_9GAMM</name>
<gene>
    <name evidence="1" type="ORF">I5282_00475</name>
</gene>
<dbReference type="Gene3D" id="1.25.40.20">
    <property type="entry name" value="Ankyrin repeat-containing domain"/>
    <property type="match status" value="1"/>
</dbReference>
<comment type="caution">
    <text evidence="1">The sequence shown here is derived from an EMBL/GenBank/DDBJ whole genome shotgun (WGS) entry which is preliminary data.</text>
</comment>
<reference evidence="1 2" key="1">
    <citation type="submission" date="2020-12" db="EMBL/GenBank/DDBJ databases">
        <title>WGS of Legionella: environmental sample.</title>
        <authorList>
            <person name="Cristino S."/>
            <person name="Girolamini L."/>
            <person name="Salaris S."/>
            <person name="Pascale M.R."/>
            <person name="Mazzotta M."/>
            <person name="Orsini M."/>
            <person name="Grottola A."/>
        </authorList>
    </citation>
    <scope>NUCLEOTIDE SEQUENCE [LARGE SCALE GENOMIC DNA]</scope>
    <source>
        <strain evidence="1 2">30cs62</strain>
    </source>
</reference>
<keyword evidence="2" id="KW-1185">Reference proteome</keyword>
<evidence type="ECO:0000313" key="2">
    <source>
        <dbReference type="Proteomes" id="UP000809910"/>
    </source>
</evidence>
<organism evidence="1 2">
    <name type="scientific">Legionella bononiensis</name>
    <dbReference type="NCBI Taxonomy" id="2793102"/>
    <lineage>
        <taxon>Bacteria</taxon>
        <taxon>Pseudomonadati</taxon>
        <taxon>Pseudomonadota</taxon>
        <taxon>Gammaproteobacteria</taxon>
        <taxon>Legionellales</taxon>
        <taxon>Legionellaceae</taxon>
        <taxon>Legionella</taxon>
    </lineage>
</organism>
<dbReference type="SMART" id="SM00248">
    <property type="entry name" value="ANK"/>
    <property type="match status" value="2"/>
</dbReference>
<accession>A0ABS1W6Q2</accession>
<dbReference type="SUPFAM" id="SSF140860">
    <property type="entry name" value="Pseudo ankyrin repeat-like"/>
    <property type="match status" value="1"/>
</dbReference>
<evidence type="ECO:0000313" key="1">
    <source>
        <dbReference type="EMBL" id="MBL7525041.1"/>
    </source>
</evidence>
<sequence length="920" mass="106363">MTHFKDDLSRIFQKYPFLHIDKSGELTIIVPLTGAQKITENISKDTNRTMALHIFGDNTCKADLERRKFFQGTQRSTSNIFKIQFPNLIKELNQLSSDPELLPKDHKFLLTIIDNLKVLCEQVDTFQTGNPGYEEMKSDLEHREDLLVAKGEFIVKVRPDSARPLNLPNIMSLTNPGELSTRKLVPKVNINEYLNALSQIKAPVKKNRSALIPKAIAQIPDTREYLNRSDNKSPKELFLKIYQYLQKKDSTLADQSFDVFENMEENFAYLCEIDDDFNQWSDDEILNAVDSVFNNADILKESTQIEQKSFEAIYQNAVAQYEERHLDPQKIREDKKLTYQLFILQTFLYLCTVELRLKNKEIAKSFIHLIQDTYQLNKLIVTLCTDEKEFSKIMSKEFQLSAEEYQSILDATFEISIHHLEADHYDELRVACVAETVHDSNYLIMGGRLCWSMVPITEDSNLNSPEQQKQASALHFETFYKNRDAYMQRSVAFKEVRILLDKTLKDELEQNTLTNLIHELSNNQSIQLLTETITNKKYAQTELLIEHSNLKCSYKAITPALKQSPIPTKIIQLFFKKNPEFAQYIEGADLIKAVQSGDLQLIKLILLHRPELLEHEDNMKQTAFLWACRTGQIEAAAFLMTAGANIHSRTVVPLNYIYETGEIPFGGRSARQWAEHLSTKDPQKAAMFKTLFANYYQQLEHQLITNPAYREHFTKNHITQAIEHGDLNLINLVFKHRPDLKKDFSDEDLIRAQHQLEQNNLREQVLPYQEQFNAKLEQLQVKTMQLVQKSGGNDELCQTLYKLNIKLNKARNQFFNYEITAESFKRFHEKCKQALQNARPILAQHRGWHNFPVFIRAILGVISALTVLPALAIQCTAPNGFKGTFFDKKEAIKTDSAKKLDQFDSDLESLNSEMNSQFSK</sequence>
<protein>
    <submittedName>
        <fullName evidence="1">Ankyrin repeat domain-containing protein</fullName>
    </submittedName>
</protein>
<dbReference type="Proteomes" id="UP000809910">
    <property type="component" value="Unassembled WGS sequence"/>
</dbReference>
<dbReference type="EMBL" id="JADWVN010000002">
    <property type="protein sequence ID" value="MBL7525041.1"/>
    <property type="molecule type" value="Genomic_DNA"/>
</dbReference>
<dbReference type="NCBIfam" id="NF043021">
    <property type="entry name" value="T4SS_AnkF"/>
    <property type="match status" value="1"/>
</dbReference>
<dbReference type="InterPro" id="IPR036770">
    <property type="entry name" value="Ankyrin_rpt-contain_sf"/>
</dbReference>
<dbReference type="RefSeq" id="WP_203107318.1">
    <property type="nucleotide sequence ID" value="NZ_JADOBG010000001.1"/>
</dbReference>
<proteinExistence type="predicted"/>
<dbReference type="InterPro" id="IPR002110">
    <property type="entry name" value="Ankyrin_rpt"/>
</dbReference>